<proteinExistence type="predicted"/>
<name>A0A9N8VYE2_9GLOM</name>
<protein>
    <submittedName>
        <fullName evidence="2">7025_t:CDS:1</fullName>
    </submittedName>
</protein>
<keyword evidence="1" id="KW-0175">Coiled coil</keyword>
<comment type="caution">
    <text evidence="2">The sequence shown here is derived from an EMBL/GenBank/DDBJ whole genome shotgun (WGS) entry which is preliminary data.</text>
</comment>
<evidence type="ECO:0000313" key="3">
    <source>
        <dbReference type="Proteomes" id="UP000789396"/>
    </source>
</evidence>
<organism evidence="2 3">
    <name type="scientific">Racocetra fulgida</name>
    <dbReference type="NCBI Taxonomy" id="60492"/>
    <lineage>
        <taxon>Eukaryota</taxon>
        <taxon>Fungi</taxon>
        <taxon>Fungi incertae sedis</taxon>
        <taxon>Mucoromycota</taxon>
        <taxon>Glomeromycotina</taxon>
        <taxon>Glomeromycetes</taxon>
        <taxon>Diversisporales</taxon>
        <taxon>Gigasporaceae</taxon>
        <taxon>Racocetra</taxon>
    </lineage>
</organism>
<dbReference type="Proteomes" id="UP000789396">
    <property type="component" value="Unassembled WGS sequence"/>
</dbReference>
<feature type="coiled-coil region" evidence="1">
    <location>
        <begin position="29"/>
        <end position="101"/>
    </location>
</feature>
<dbReference type="AlphaFoldDB" id="A0A9N8VYE2"/>
<evidence type="ECO:0000256" key="1">
    <source>
        <dbReference type="SAM" id="Coils"/>
    </source>
</evidence>
<keyword evidence="3" id="KW-1185">Reference proteome</keyword>
<sequence length="132" mass="15737">MSKKKILIRISKFIGNNHNKDQFNFAIQLNERDQEFEQLKQQLIDLSNLLFPNQSYNFTLFKEEVSRLKRQDLTLQVKEQKEQLEQLITNTKTQADNLEYVVDLLLKIQKQISKIKSESNDYYHLQGQLTAF</sequence>
<gene>
    <name evidence="2" type="ORF">RFULGI_LOCUS883</name>
</gene>
<reference evidence="2" key="1">
    <citation type="submission" date="2021-06" db="EMBL/GenBank/DDBJ databases">
        <authorList>
            <person name="Kallberg Y."/>
            <person name="Tangrot J."/>
            <person name="Rosling A."/>
        </authorList>
    </citation>
    <scope>NUCLEOTIDE SEQUENCE</scope>
    <source>
        <strain evidence="2">IN212</strain>
    </source>
</reference>
<evidence type="ECO:0000313" key="2">
    <source>
        <dbReference type="EMBL" id="CAG8465608.1"/>
    </source>
</evidence>
<dbReference type="EMBL" id="CAJVPZ010000447">
    <property type="protein sequence ID" value="CAG8465608.1"/>
    <property type="molecule type" value="Genomic_DNA"/>
</dbReference>
<accession>A0A9N8VYE2</accession>